<dbReference type="RefSeq" id="WP_344817145.1">
    <property type="nucleotide sequence ID" value="NZ_BAABCT010000009.1"/>
</dbReference>
<name>A0ABP7W1X5_9FLAO</name>
<sequence length="190" mass="22321">MINKLKYIFAILLFWACTKKITKLEEYSNYPIKYGKTKIIHPENDFSITIPKNWEWKAEEYNNPQIILGMDIGATDSITKFTKIISIQKYKSLEKNMELLDEFKTIQKNIKKSSLMPIIIESGYTKNLKYDSYYIYQKLEGSNSIEMISFILKGKEKETFYSLTTSCQSEDNIETNFALMIKCIESFEIN</sequence>
<accession>A0ABP7W1X5</accession>
<evidence type="ECO:0000313" key="1">
    <source>
        <dbReference type="EMBL" id="GAA4079111.1"/>
    </source>
</evidence>
<proteinExistence type="predicted"/>
<evidence type="ECO:0000313" key="2">
    <source>
        <dbReference type="Proteomes" id="UP001500367"/>
    </source>
</evidence>
<keyword evidence="2" id="KW-1185">Reference proteome</keyword>
<organism evidence="1 2">
    <name type="scientific">Flavobacterium cheonanense</name>
    <dbReference type="NCBI Taxonomy" id="706183"/>
    <lineage>
        <taxon>Bacteria</taxon>
        <taxon>Pseudomonadati</taxon>
        <taxon>Bacteroidota</taxon>
        <taxon>Flavobacteriia</taxon>
        <taxon>Flavobacteriales</taxon>
        <taxon>Flavobacteriaceae</taxon>
        <taxon>Flavobacterium</taxon>
    </lineage>
</organism>
<dbReference type="Proteomes" id="UP001500367">
    <property type="component" value="Unassembled WGS sequence"/>
</dbReference>
<evidence type="ECO:0008006" key="3">
    <source>
        <dbReference type="Google" id="ProtNLM"/>
    </source>
</evidence>
<reference evidence="2" key="1">
    <citation type="journal article" date="2019" name="Int. J. Syst. Evol. Microbiol.">
        <title>The Global Catalogue of Microorganisms (GCM) 10K type strain sequencing project: providing services to taxonomists for standard genome sequencing and annotation.</title>
        <authorList>
            <consortium name="The Broad Institute Genomics Platform"/>
            <consortium name="The Broad Institute Genome Sequencing Center for Infectious Disease"/>
            <person name="Wu L."/>
            <person name="Ma J."/>
        </authorList>
    </citation>
    <scope>NUCLEOTIDE SEQUENCE [LARGE SCALE GENOMIC DNA]</scope>
    <source>
        <strain evidence="2">JCM 17069</strain>
    </source>
</reference>
<protein>
    <recommendedName>
        <fullName evidence="3">Lipoprotein</fullName>
    </recommendedName>
</protein>
<gene>
    <name evidence="1" type="ORF">GCM10022389_26400</name>
</gene>
<comment type="caution">
    <text evidence="1">The sequence shown here is derived from an EMBL/GenBank/DDBJ whole genome shotgun (WGS) entry which is preliminary data.</text>
</comment>
<dbReference type="EMBL" id="BAABCT010000009">
    <property type="protein sequence ID" value="GAA4079111.1"/>
    <property type="molecule type" value="Genomic_DNA"/>
</dbReference>